<feature type="transmembrane region" description="Helical" evidence="8">
    <location>
        <begin position="390"/>
        <end position="411"/>
    </location>
</feature>
<dbReference type="Proteomes" id="UP000698335">
    <property type="component" value="Unassembled WGS sequence"/>
</dbReference>
<evidence type="ECO:0000256" key="5">
    <source>
        <dbReference type="ARBA" id="ARBA00022989"/>
    </source>
</evidence>
<keyword evidence="5 8" id="KW-1133">Transmembrane helix</keyword>
<gene>
    <name evidence="9" type="ORF">HXK26_02155</name>
</gene>
<evidence type="ECO:0000256" key="2">
    <source>
        <dbReference type="ARBA" id="ARBA00008821"/>
    </source>
</evidence>
<feature type="transmembrane region" description="Helical" evidence="8">
    <location>
        <begin position="357"/>
        <end position="378"/>
    </location>
</feature>
<evidence type="ECO:0000256" key="8">
    <source>
        <dbReference type="SAM" id="Phobius"/>
    </source>
</evidence>
<feature type="transmembrane region" description="Helical" evidence="8">
    <location>
        <begin position="208"/>
        <end position="228"/>
    </location>
</feature>
<feature type="transmembrane region" description="Helical" evidence="8">
    <location>
        <begin position="249"/>
        <end position="271"/>
    </location>
</feature>
<feature type="transmembrane region" description="Helical" evidence="8">
    <location>
        <begin position="91"/>
        <end position="109"/>
    </location>
</feature>
<evidence type="ECO:0000256" key="7">
    <source>
        <dbReference type="SAM" id="MobiDB-lite"/>
    </source>
</evidence>
<keyword evidence="3" id="KW-0813">Transport</keyword>
<dbReference type="EMBL" id="JABZGW010000056">
    <property type="protein sequence ID" value="MBF4807486.1"/>
    <property type="molecule type" value="Genomic_DNA"/>
</dbReference>
<evidence type="ECO:0000256" key="1">
    <source>
        <dbReference type="ARBA" id="ARBA00004141"/>
    </source>
</evidence>
<feature type="transmembrane region" description="Helical" evidence="8">
    <location>
        <begin position="145"/>
        <end position="163"/>
    </location>
</feature>
<dbReference type="PANTHER" id="PTHR42810">
    <property type="entry name" value="PURINE PERMEASE C1399.01C-RELATED"/>
    <property type="match status" value="1"/>
</dbReference>
<protein>
    <submittedName>
        <fullName evidence="9">Purine permease</fullName>
    </submittedName>
</protein>
<evidence type="ECO:0000256" key="6">
    <source>
        <dbReference type="ARBA" id="ARBA00023136"/>
    </source>
</evidence>
<name>A0A930YRX1_9ACTN</name>
<dbReference type="NCBIfam" id="TIGR00801">
    <property type="entry name" value="ncs2"/>
    <property type="match status" value="1"/>
</dbReference>
<dbReference type="PANTHER" id="PTHR42810:SF2">
    <property type="entry name" value="PURINE PERMEASE C1399.01C-RELATED"/>
    <property type="match status" value="1"/>
</dbReference>
<comment type="caution">
    <text evidence="9">The sequence shown here is derived from an EMBL/GenBank/DDBJ whole genome shotgun (WGS) entry which is preliminary data.</text>
</comment>
<dbReference type="InterPro" id="IPR006043">
    <property type="entry name" value="NCS2"/>
</dbReference>
<sequence length="470" mass="49288">MSTSEVEASETAGQDLSAALFSRSGFPPIKDLVPTSLQHVLASFAGVITPAMMIAVTCGFTPDQETAIIQVALILSGIDILLQQFPLFGRIGAGLPILTGVSFAFLPAFQAVGLQFNFPTLLGAELVGGVVAILFGMFYSKVKWLFPPLVTGTVIFTIGVSLYPTAIRYMAGGAGSTNFGSINNWIVGLLTFSVVFFLANFGKGVLKLGSIFFGIIAGVIISIPFGMVDASEVLSSSWFSFPRFMPYEIIFNPAACITLGVVYVMVNVQLIGDLSAATAGSMDRMPNEREIGGAIKAQGVVSIISSFFGGLPTSAFGQNVGIIVSNRVINRWVFGGAAFVFLAAGLCPKLSATLLMIPQPVIGGATISVFGTITLNGIRILVKDGLTPRACTVFGISVAFGLGIAQVAGSLTGPGMPAWVNTIFGTSAITPCAIMAIILNSVLPPENKEMPDEKNLRPLAYNDMEDGEVH</sequence>
<proteinExistence type="inferred from homology"/>
<feature type="transmembrane region" description="Helical" evidence="8">
    <location>
        <begin position="332"/>
        <end position="351"/>
    </location>
</feature>
<dbReference type="InterPro" id="IPR006042">
    <property type="entry name" value="Xan_ur_permease"/>
</dbReference>
<accession>A0A930YRX1</accession>
<dbReference type="GO" id="GO:0042907">
    <property type="term" value="F:xanthine transmembrane transporter activity"/>
    <property type="evidence" value="ECO:0007669"/>
    <property type="project" value="TreeGrafter"/>
</dbReference>
<dbReference type="AlphaFoldDB" id="A0A930YRX1"/>
<feature type="transmembrane region" description="Helical" evidence="8">
    <location>
        <begin position="40"/>
        <end position="60"/>
    </location>
</feature>
<dbReference type="GO" id="GO:0005886">
    <property type="term" value="C:plasma membrane"/>
    <property type="evidence" value="ECO:0007669"/>
    <property type="project" value="TreeGrafter"/>
</dbReference>
<feature type="transmembrane region" description="Helical" evidence="8">
    <location>
        <begin position="121"/>
        <end position="139"/>
    </location>
</feature>
<feature type="transmembrane region" description="Helical" evidence="8">
    <location>
        <begin position="184"/>
        <end position="202"/>
    </location>
</feature>
<feature type="region of interest" description="Disordered" evidence="7">
    <location>
        <begin position="449"/>
        <end position="470"/>
    </location>
</feature>
<organism evidence="9 10">
    <name type="scientific">Lancefieldella rimae</name>
    <dbReference type="NCBI Taxonomy" id="1383"/>
    <lineage>
        <taxon>Bacteria</taxon>
        <taxon>Bacillati</taxon>
        <taxon>Actinomycetota</taxon>
        <taxon>Coriobacteriia</taxon>
        <taxon>Coriobacteriales</taxon>
        <taxon>Atopobiaceae</taxon>
        <taxon>Lancefieldella</taxon>
    </lineage>
</organism>
<dbReference type="Pfam" id="PF00860">
    <property type="entry name" value="Xan_ur_permease"/>
    <property type="match status" value="1"/>
</dbReference>
<evidence type="ECO:0000256" key="4">
    <source>
        <dbReference type="ARBA" id="ARBA00022692"/>
    </source>
</evidence>
<keyword evidence="4 8" id="KW-0812">Transmembrane</keyword>
<reference evidence="9" key="1">
    <citation type="submission" date="2020-04" db="EMBL/GenBank/DDBJ databases">
        <title>Deep metagenomics examines the oral microbiome during advanced dental caries in children, revealing novel taxa and co-occurrences with host molecules.</title>
        <authorList>
            <person name="Baker J.L."/>
            <person name="Morton J.T."/>
            <person name="Dinis M."/>
            <person name="Alvarez R."/>
            <person name="Tran N.C."/>
            <person name="Knight R."/>
            <person name="Edlund A."/>
        </authorList>
    </citation>
    <scope>NUCLEOTIDE SEQUENCE</scope>
    <source>
        <strain evidence="9">JCVI_38_bin.5</strain>
    </source>
</reference>
<comment type="similarity">
    <text evidence="2">Belongs to the nucleobase:cation symporter-2 (NCS2) (TC 2.A.40) family.</text>
</comment>
<evidence type="ECO:0000256" key="3">
    <source>
        <dbReference type="ARBA" id="ARBA00022448"/>
    </source>
</evidence>
<comment type="subcellular location">
    <subcellularLocation>
        <location evidence="1">Membrane</location>
        <topology evidence="1">Multi-pass membrane protein</topology>
    </subcellularLocation>
</comment>
<dbReference type="PROSITE" id="PS01116">
    <property type="entry name" value="XANTH_URACIL_PERMASE"/>
    <property type="match status" value="1"/>
</dbReference>
<feature type="transmembrane region" description="Helical" evidence="8">
    <location>
        <begin position="423"/>
        <end position="443"/>
    </location>
</feature>
<evidence type="ECO:0000313" key="10">
    <source>
        <dbReference type="Proteomes" id="UP000698335"/>
    </source>
</evidence>
<keyword evidence="6 8" id="KW-0472">Membrane</keyword>
<evidence type="ECO:0000313" key="9">
    <source>
        <dbReference type="EMBL" id="MBF4807486.1"/>
    </source>
</evidence>